<evidence type="ECO:0000313" key="1">
    <source>
        <dbReference type="EMBL" id="CCF18701.1"/>
    </source>
</evidence>
<name>L0ND28_9HYPH</name>
<dbReference type="EMBL" id="FO082820">
    <property type="protein sequence ID" value="CCF18701.1"/>
    <property type="molecule type" value="Genomic_DNA"/>
</dbReference>
<gene>
    <name evidence="1" type="ORF">NT26_0977</name>
</gene>
<keyword evidence="2" id="KW-1185">Reference proteome</keyword>
<dbReference type="AlphaFoldDB" id="L0ND28"/>
<dbReference type="Proteomes" id="UP000010792">
    <property type="component" value="Chromosome"/>
</dbReference>
<sequence length="41" mass="4376">MPSNPQSIGSEVRCHTGLKPVSTENVNFLVFGVFSYAGDSC</sequence>
<dbReference type="KEGG" id="rht:NT26_0977"/>
<proteinExistence type="predicted"/>
<accession>L0ND28</accession>
<evidence type="ECO:0000313" key="2">
    <source>
        <dbReference type="Proteomes" id="UP000010792"/>
    </source>
</evidence>
<protein>
    <submittedName>
        <fullName evidence="1">Uncharacterized protein</fullName>
    </submittedName>
</protein>
<reference evidence="1 2" key="1">
    <citation type="journal article" date="2013" name="Genome Biol. Evol.">
        <title>Life in an arsenic-containing gold mine: genome and physiology of the autotrophic arsenite-oxidizing bacterium rhizobium sp. NT-26.</title>
        <authorList>
            <person name="Andres J."/>
            <person name="Arsene-Ploetze F."/>
            <person name="Barbe V."/>
            <person name="Brochier-Armanet C."/>
            <person name="Cleiss-Arnold J."/>
            <person name="Coppee J.Y."/>
            <person name="Dillies M.A."/>
            <person name="Geist"/>
            <person name="L"/>
            <person name="Joublin A."/>
            <person name="Koechler S."/>
            <person name="Lassalle F."/>
            <person name="Marchal M."/>
            <person name="Medigue C."/>
            <person name="Muller D."/>
            <person name="Nesme X."/>
            <person name="Plewniak F."/>
            <person name="Proux C."/>
            <person name="Ramirez-Bahena M.H."/>
            <person name="Schenowitz C."/>
            <person name="Sismeiro O."/>
            <person name="Vallenet D."/>
            <person name="Santini J.M."/>
            <person name="Bertin P.N."/>
        </authorList>
    </citation>
    <scope>NUCLEOTIDE SEQUENCE [LARGE SCALE GENOMIC DNA]</scope>
    <source>
        <strain evidence="1 2">NT-26</strain>
    </source>
</reference>
<organism evidence="1 2">
    <name type="scientific">Pseudorhizobium banfieldiae</name>
    <dbReference type="NCBI Taxonomy" id="1125847"/>
    <lineage>
        <taxon>Bacteria</taxon>
        <taxon>Pseudomonadati</taxon>
        <taxon>Pseudomonadota</taxon>
        <taxon>Alphaproteobacteria</taxon>
        <taxon>Hyphomicrobiales</taxon>
        <taxon>Rhizobiaceae</taxon>
        <taxon>Rhizobium/Agrobacterium group</taxon>
        <taxon>Pseudorhizobium</taxon>
    </lineage>
</organism>